<dbReference type="RefSeq" id="WP_345333327.1">
    <property type="nucleotide sequence ID" value="NZ_BAABJI010000004.1"/>
</dbReference>
<accession>A0ABP9G4B3</accession>
<evidence type="ECO:0000313" key="2">
    <source>
        <dbReference type="Proteomes" id="UP001501436"/>
    </source>
</evidence>
<dbReference type="PROSITE" id="PS51257">
    <property type="entry name" value="PROKAR_LIPOPROTEIN"/>
    <property type="match status" value="1"/>
</dbReference>
<comment type="caution">
    <text evidence="1">The sequence shown here is derived from an EMBL/GenBank/DDBJ whole genome shotgun (WGS) entry which is preliminary data.</text>
</comment>
<sequence>MLNKVLFVSFSLLVILLSACRRDQPFNRKLWNDAEGLDFKYRDGMLNDLLKNRKIKGMRFYQVTDSLGWPQGKKDNYIYYDIDVKYDGYPPSYVKRLYVYFKDSVAVSTKIYEHTEKKKKK</sequence>
<gene>
    <name evidence="1" type="ORF">GCM10023313_35060</name>
</gene>
<evidence type="ECO:0000313" key="1">
    <source>
        <dbReference type="EMBL" id="GAA4927511.1"/>
    </source>
</evidence>
<name>A0ABP9G4B3_9SPHI</name>
<evidence type="ECO:0008006" key="3">
    <source>
        <dbReference type="Google" id="ProtNLM"/>
    </source>
</evidence>
<organism evidence="1 2">
    <name type="scientific">Mucilaginibacter defluvii</name>
    <dbReference type="NCBI Taxonomy" id="1196019"/>
    <lineage>
        <taxon>Bacteria</taxon>
        <taxon>Pseudomonadati</taxon>
        <taxon>Bacteroidota</taxon>
        <taxon>Sphingobacteriia</taxon>
        <taxon>Sphingobacteriales</taxon>
        <taxon>Sphingobacteriaceae</taxon>
        <taxon>Mucilaginibacter</taxon>
    </lineage>
</organism>
<dbReference type="Proteomes" id="UP001501436">
    <property type="component" value="Unassembled WGS sequence"/>
</dbReference>
<proteinExistence type="predicted"/>
<reference evidence="2" key="1">
    <citation type="journal article" date="2019" name="Int. J. Syst. Evol. Microbiol.">
        <title>The Global Catalogue of Microorganisms (GCM) 10K type strain sequencing project: providing services to taxonomists for standard genome sequencing and annotation.</title>
        <authorList>
            <consortium name="The Broad Institute Genomics Platform"/>
            <consortium name="The Broad Institute Genome Sequencing Center for Infectious Disease"/>
            <person name="Wu L."/>
            <person name="Ma J."/>
        </authorList>
    </citation>
    <scope>NUCLEOTIDE SEQUENCE [LARGE SCALE GENOMIC DNA]</scope>
    <source>
        <strain evidence="2">JCM 18283</strain>
    </source>
</reference>
<dbReference type="EMBL" id="BAABJI010000004">
    <property type="protein sequence ID" value="GAA4927511.1"/>
    <property type="molecule type" value="Genomic_DNA"/>
</dbReference>
<keyword evidence="2" id="KW-1185">Reference proteome</keyword>
<protein>
    <recommendedName>
        <fullName evidence="3">Lipoprotein</fullName>
    </recommendedName>
</protein>